<proteinExistence type="inferred from homology"/>
<name>A0A6B2LZ97_9BACT</name>
<evidence type="ECO:0000256" key="5">
    <source>
        <dbReference type="ARBA" id="ARBA00022691"/>
    </source>
</evidence>
<keyword evidence="2" id="KW-0963">Cytoplasm</keyword>
<dbReference type="RefSeq" id="WP_163962272.1">
    <property type="nucleotide sequence ID" value="NZ_JAAGNX010000001.1"/>
</dbReference>
<dbReference type="CDD" id="cd02440">
    <property type="entry name" value="AdoMet_MTases"/>
    <property type="match status" value="1"/>
</dbReference>
<dbReference type="Gene3D" id="3.40.50.150">
    <property type="entry name" value="Vaccinia Virus protein VP39"/>
    <property type="match status" value="1"/>
</dbReference>
<dbReference type="PANTHER" id="PTHR42873:SF1">
    <property type="entry name" value="S-ADENOSYLMETHIONINE-DEPENDENT METHYLTRANSFERASE DOMAIN-CONTAINING PROTEIN"/>
    <property type="match status" value="1"/>
</dbReference>
<dbReference type="Gene3D" id="3.30.750.80">
    <property type="entry name" value="RNA methyltransferase domain (HRMD) like"/>
    <property type="match status" value="1"/>
</dbReference>
<protein>
    <submittedName>
        <fullName evidence="9">Class I SAM-dependent rRNA methyltransferase</fullName>
    </submittedName>
</protein>
<feature type="domain" description="S-adenosylmethionine-dependent methyltransferase" evidence="7">
    <location>
        <begin position="164"/>
        <end position="329"/>
    </location>
</feature>
<dbReference type="CDD" id="cd21153">
    <property type="entry name" value="PUA_RlmI"/>
    <property type="match status" value="1"/>
</dbReference>
<dbReference type="CDD" id="cd11572">
    <property type="entry name" value="RlmI_M_like"/>
    <property type="match status" value="1"/>
</dbReference>
<dbReference type="EMBL" id="JAAGNX010000001">
    <property type="protein sequence ID" value="NDV61386.1"/>
    <property type="molecule type" value="Genomic_DNA"/>
</dbReference>
<dbReference type="SUPFAM" id="SSF88697">
    <property type="entry name" value="PUA domain-like"/>
    <property type="match status" value="1"/>
</dbReference>
<dbReference type="SUPFAM" id="SSF53335">
    <property type="entry name" value="S-adenosyl-L-methionine-dependent methyltransferases"/>
    <property type="match status" value="1"/>
</dbReference>
<dbReference type="InterPro" id="IPR029063">
    <property type="entry name" value="SAM-dependent_MTases_sf"/>
</dbReference>
<feature type="domain" description="RlmI-like PUA" evidence="8">
    <location>
        <begin position="5"/>
        <end position="66"/>
    </location>
</feature>
<evidence type="ECO:0000256" key="3">
    <source>
        <dbReference type="ARBA" id="ARBA00022603"/>
    </source>
</evidence>
<dbReference type="GO" id="GO:0032259">
    <property type="term" value="P:methylation"/>
    <property type="evidence" value="ECO:0007669"/>
    <property type="project" value="UniProtKB-KW"/>
</dbReference>
<keyword evidence="5" id="KW-0949">S-adenosyl-L-methionine</keyword>
<reference evidence="9 10" key="1">
    <citation type="submission" date="2020-02" db="EMBL/GenBank/DDBJ databases">
        <title>Albibacoteraceae fam. nov., the first described family within the subdivision 4 Verrucomicrobia.</title>
        <authorList>
            <person name="Xi F."/>
        </authorList>
    </citation>
    <scope>NUCLEOTIDE SEQUENCE [LARGE SCALE GENOMIC DNA]</scope>
    <source>
        <strain evidence="9 10">CK1056</strain>
    </source>
</reference>
<accession>A0A6B2LZ97</accession>
<dbReference type="InterPro" id="IPR036974">
    <property type="entry name" value="PUA_sf"/>
</dbReference>
<organism evidence="9 10">
    <name type="scientific">Oceanipulchritudo coccoides</name>
    <dbReference type="NCBI Taxonomy" id="2706888"/>
    <lineage>
        <taxon>Bacteria</taxon>
        <taxon>Pseudomonadati</taxon>
        <taxon>Verrucomicrobiota</taxon>
        <taxon>Opitutia</taxon>
        <taxon>Puniceicoccales</taxon>
        <taxon>Oceanipulchritudinaceae</taxon>
        <taxon>Oceanipulchritudo</taxon>
    </lineage>
</organism>
<dbReference type="PANTHER" id="PTHR42873">
    <property type="entry name" value="RIBOSOMAL RNA LARGE SUBUNIT METHYLTRANSFERASE"/>
    <property type="match status" value="1"/>
</dbReference>
<dbReference type="AlphaFoldDB" id="A0A6B2LZ97"/>
<gene>
    <name evidence="9" type="ORF">G0Q06_02860</name>
</gene>
<evidence type="ECO:0000256" key="1">
    <source>
        <dbReference type="ARBA" id="ARBA00004496"/>
    </source>
</evidence>
<evidence type="ECO:0000256" key="6">
    <source>
        <dbReference type="ARBA" id="ARBA00038091"/>
    </source>
</evidence>
<evidence type="ECO:0000259" key="8">
    <source>
        <dbReference type="Pfam" id="PF17785"/>
    </source>
</evidence>
<evidence type="ECO:0000256" key="4">
    <source>
        <dbReference type="ARBA" id="ARBA00022679"/>
    </source>
</evidence>
<evidence type="ECO:0000313" key="10">
    <source>
        <dbReference type="Proteomes" id="UP000478417"/>
    </source>
</evidence>
<evidence type="ECO:0000313" key="9">
    <source>
        <dbReference type="EMBL" id="NDV61386.1"/>
    </source>
</evidence>
<comment type="subcellular location">
    <subcellularLocation>
        <location evidence="1">Cytoplasm</location>
    </subcellularLocation>
</comment>
<dbReference type="InterPro" id="IPR019614">
    <property type="entry name" value="SAM-dep_methyl-trfase"/>
</dbReference>
<comment type="similarity">
    <text evidence="6">Belongs to the methyltransferase superfamily. RlmI family.</text>
</comment>
<dbReference type="Gene3D" id="2.30.130.10">
    <property type="entry name" value="PUA domain"/>
    <property type="match status" value="1"/>
</dbReference>
<keyword evidence="4 9" id="KW-0808">Transferase</keyword>
<evidence type="ECO:0000259" key="7">
    <source>
        <dbReference type="Pfam" id="PF10672"/>
    </source>
</evidence>
<evidence type="ECO:0000256" key="2">
    <source>
        <dbReference type="ARBA" id="ARBA00022490"/>
    </source>
</evidence>
<dbReference type="InterPro" id="IPR015947">
    <property type="entry name" value="PUA-like_sf"/>
</dbReference>
<dbReference type="GO" id="GO:0008168">
    <property type="term" value="F:methyltransferase activity"/>
    <property type="evidence" value="ECO:0007669"/>
    <property type="project" value="UniProtKB-KW"/>
</dbReference>
<keyword evidence="3 9" id="KW-0489">Methyltransferase</keyword>
<dbReference type="InterPro" id="IPR041532">
    <property type="entry name" value="RlmI-like_PUA"/>
</dbReference>
<dbReference type="GO" id="GO:0003723">
    <property type="term" value="F:RNA binding"/>
    <property type="evidence" value="ECO:0007669"/>
    <property type="project" value="InterPro"/>
</dbReference>
<dbReference type="Pfam" id="PF10672">
    <property type="entry name" value="Methyltrans_SAM"/>
    <property type="match status" value="1"/>
</dbReference>
<sequence length="383" mass="44125">MKLTLKKESRRARVRTGHPWVFINELENIPDPKFDGQALPLEDARGRHLGMGIVNTQSQIAWRRYSTGHDAWNREFFEKAIMAAEQNRDEEPFRRLIWSEADDLPGLVVDQFDEVLVVQALTKAIDEALPVIIELLQERLSPREVLLRNDAPARKKEGLEIYARTLSGEPLKPFWAEIYNVQYYLDLEGAQKTGFYLDQRQEHFKVATLAPDWRVLDAFCNQGAFALNCAIAGAREVVAIDSSQEALEQGRRNAEKNEVEIQFLKENVFDYFSNNREERFDMIILDPPSFAPNRRSLQGAAKGYKELHVRAFNCLNPGGILATYCCSHHVTRSLFREIIEEAASDTRRKIQIMYETGQPLDHPVIMNFPESEYLKGFVLRVLR</sequence>
<dbReference type="GO" id="GO:0005737">
    <property type="term" value="C:cytoplasm"/>
    <property type="evidence" value="ECO:0007669"/>
    <property type="project" value="UniProtKB-SubCell"/>
</dbReference>
<dbReference type="Pfam" id="PF17785">
    <property type="entry name" value="PUA_3"/>
    <property type="match status" value="1"/>
</dbReference>
<dbReference type="Proteomes" id="UP000478417">
    <property type="component" value="Unassembled WGS sequence"/>
</dbReference>
<keyword evidence="10" id="KW-1185">Reference proteome</keyword>
<comment type="caution">
    <text evidence="9">The sequence shown here is derived from an EMBL/GenBank/DDBJ whole genome shotgun (WGS) entry which is preliminary data.</text>
</comment>